<dbReference type="PATRIC" id="fig|1449351.3.peg.2747"/>
<evidence type="ECO:0000313" key="4">
    <source>
        <dbReference type="Proteomes" id="UP000023430"/>
    </source>
</evidence>
<feature type="region of interest" description="Disordered" evidence="1">
    <location>
        <begin position="250"/>
        <end position="279"/>
    </location>
</feature>
<keyword evidence="2" id="KW-1133">Transmembrane helix</keyword>
<evidence type="ECO:0000256" key="1">
    <source>
        <dbReference type="SAM" id="MobiDB-lite"/>
    </source>
</evidence>
<feature type="transmembrane region" description="Helical" evidence="2">
    <location>
        <begin position="64"/>
        <end position="85"/>
    </location>
</feature>
<name>X7F5W3_9RHOB</name>
<organism evidence="3 4">
    <name type="scientific">Roseivivax isoporae LMG 25204</name>
    <dbReference type="NCBI Taxonomy" id="1449351"/>
    <lineage>
        <taxon>Bacteria</taxon>
        <taxon>Pseudomonadati</taxon>
        <taxon>Pseudomonadota</taxon>
        <taxon>Alphaproteobacteria</taxon>
        <taxon>Rhodobacterales</taxon>
        <taxon>Roseobacteraceae</taxon>
        <taxon>Roseivivax</taxon>
    </lineage>
</organism>
<evidence type="ECO:0000256" key="2">
    <source>
        <dbReference type="SAM" id="Phobius"/>
    </source>
</evidence>
<dbReference type="STRING" id="1449351.RISW2_08450"/>
<dbReference type="eggNOG" id="ENOG502ZAIY">
    <property type="taxonomic scope" value="Bacteria"/>
</dbReference>
<reference evidence="3 4" key="1">
    <citation type="submission" date="2014-01" db="EMBL/GenBank/DDBJ databases">
        <title>Roseivivax isoporae LMG 25204 Genome Sequencing.</title>
        <authorList>
            <person name="Lai Q."/>
            <person name="Li G."/>
            <person name="Shao Z."/>
        </authorList>
    </citation>
    <scope>NUCLEOTIDE SEQUENCE [LARGE SCALE GENOMIC DNA]</scope>
    <source>
        <strain evidence="3 4">LMG 25204</strain>
    </source>
</reference>
<dbReference type="OrthoDB" id="7863443at2"/>
<gene>
    <name evidence="3" type="ORF">RISW2_08450</name>
</gene>
<keyword evidence="2" id="KW-0472">Membrane</keyword>
<sequence>MNQTFRSGYLIVQYLMQRLAVLLIGALALVLLAYTAACLAGRADWLSMPLSFGDAVIEDAGPAIQAMMTALAVGLCFFLPTNARVMALETSHRRFHIGMQDVAHAYQVAHRADREGVFRLRHEFDSIRERMVFLREHPDLSDLEPSVLEVAAQMSHLSRELAAVYSDRNVARARDFLVQRQQEVEDFNLRLDHAKAVATEMRRWLDRVEMDEAVAEAQLARLCDELTEILPELHDDADPGAIVADMPDAAAPAARAEDDGDDWIPPAAHRIDPHQDDPRIVRLLNQRAAE</sequence>
<keyword evidence="2" id="KW-0812">Transmembrane</keyword>
<protein>
    <submittedName>
        <fullName evidence="3">DNA repair protein</fullName>
    </submittedName>
</protein>
<proteinExistence type="predicted"/>
<evidence type="ECO:0000313" key="3">
    <source>
        <dbReference type="EMBL" id="ETX28317.1"/>
    </source>
</evidence>
<dbReference type="Proteomes" id="UP000023430">
    <property type="component" value="Unassembled WGS sequence"/>
</dbReference>
<comment type="caution">
    <text evidence="3">The sequence shown here is derived from an EMBL/GenBank/DDBJ whole genome shotgun (WGS) entry which is preliminary data.</text>
</comment>
<dbReference type="EMBL" id="JAME01000020">
    <property type="protein sequence ID" value="ETX28317.1"/>
    <property type="molecule type" value="Genomic_DNA"/>
</dbReference>
<accession>X7F5W3</accession>
<dbReference type="AlphaFoldDB" id="X7F5W3"/>
<feature type="compositionally biased region" description="Basic and acidic residues" evidence="1">
    <location>
        <begin position="269"/>
        <end position="279"/>
    </location>
</feature>
<keyword evidence="4" id="KW-1185">Reference proteome</keyword>